<evidence type="ECO:0000259" key="1">
    <source>
        <dbReference type="Pfam" id="PF13744"/>
    </source>
</evidence>
<dbReference type="EMBL" id="KX774321">
    <property type="protein sequence ID" value="AOZ63723.1"/>
    <property type="molecule type" value="Genomic_DNA"/>
</dbReference>
<dbReference type="Pfam" id="PF13744">
    <property type="entry name" value="HTH_37"/>
    <property type="match status" value="1"/>
</dbReference>
<protein>
    <submittedName>
        <fullName evidence="2">XRE family transcriptional regulator</fullName>
    </submittedName>
</protein>
<evidence type="ECO:0000313" key="3">
    <source>
        <dbReference type="Proteomes" id="UP000224902"/>
    </source>
</evidence>
<name>A0A1I9SAB7_9CAUD</name>
<dbReference type="InterPro" id="IPR010982">
    <property type="entry name" value="Lambda_DNA-bd_dom_sf"/>
</dbReference>
<reference evidence="3" key="1">
    <citation type="submission" date="2016-08" db="EMBL/GenBank/DDBJ databases">
        <authorList>
            <person name="Seilhamer J.J."/>
        </authorList>
    </citation>
    <scope>NUCLEOTIDE SEQUENCE [LARGE SCALE GENOMIC DNA]</scope>
</reference>
<gene>
    <name evidence="2" type="ORF">SEA_WEASELS2_139</name>
</gene>
<dbReference type="Proteomes" id="UP000224902">
    <property type="component" value="Segment"/>
</dbReference>
<dbReference type="GO" id="GO:0003677">
    <property type="term" value="F:DNA binding"/>
    <property type="evidence" value="ECO:0007669"/>
    <property type="project" value="InterPro"/>
</dbReference>
<accession>A0A1I9SAB7</accession>
<organism evidence="2 3">
    <name type="scientific">Rhodococcus phage Weasels2</name>
    <dbReference type="NCBI Taxonomy" id="1897437"/>
    <lineage>
        <taxon>Viruses</taxon>
        <taxon>Duplodnaviria</taxon>
        <taxon>Heunggongvirae</taxon>
        <taxon>Uroviricota</taxon>
        <taxon>Caudoviricetes</taxon>
        <taxon>Weaselvirus</taxon>
        <taxon>Weaselvirus weasel</taxon>
    </lineage>
</organism>
<dbReference type="Gene3D" id="1.10.260.40">
    <property type="entry name" value="lambda repressor-like DNA-binding domains"/>
    <property type="match status" value="1"/>
</dbReference>
<proteinExistence type="predicted"/>
<dbReference type="SUPFAM" id="SSF47413">
    <property type="entry name" value="lambda repressor-like DNA-binding domains"/>
    <property type="match status" value="1"/>
</dbReference>
<keyword evidence="3" id="KW-1185">Reference proteome</keyword>
<feature type="domain" description="HigA2-like helix-turn-helix" evidence="1">
    <location>
        <begin position="21"/>
        <end position="81"/>
    </location>
</feature>
<evidence type="ECO:0000313" key="2">
    <source>
        <dbReference type="EMBL" id="AOZ63723.1"/>
    </source>
</evidence>
<dbReference type="InterPro" id="IPR039554">
    <property type="entry name" value="HigA2-like_HTH"/>
</dbReference>
<sequence>MKTTNKVYSSSFDALGRSPLETEQLKLRAALLREIRDHFLNEGLNERELAALLDISMKQASDLYYAKFSSFTLDDLLMFMYRGKLYFDEIKFFNGLGY</sequence>